<feature type="compositionally biased region" description="Low complexity" evidence="1">
    <location>
        <begin position="151"/>
        <end position="183"/>
    </location>
</feature>
<evidence type="ECO:0000256" key="1">
    <source>
        <dbReference type="SAM" id="MobiDB-lite"/>
    </source>
</evidence>
<evidence type="ECO:0000313" key="3">
    <source>
        <dbReference type="EMBL" id="GHH70843.1"/>
    </source>
</evidence>
<gene>
    <name evidence="3" type="ORF">GCM10018793_05520</name>
</gene>
<accession>A0A919KSH1</accession>
<name>A0A919KSH1_9ACTN</name>
<reference evidence="3" key="2">
    <citation type="submission" date="2020-09" db="EMBL/GenBank/DDBJ databases">
        <authorList>
            <person name="Sun Q."/>
            <person name="Ohkuma M."/>
        </authorList>
    </citation>
    <scope>NUCLEOTIDE SEQUENCE</scope>
    <source>
        <strain evidence="3">JCM 5069</strain>
    </source>
</reference>
<dbReference type="PROSITE" id="PS50943">
    <property type="entry name" value="HTH_CROC1"/>
    <property type="match status" value="1"/>
</dbReference>
<evidence type="ECO:0000259" key="2">
    <source>
        <dbReference type="PROSITE" id="PS50943"/>
    </source>
</evidence>
<dbReference type="AlphaFoldDB" id="A0A919KSH1"/>
<dbReference type="EMBL" id="BNCD01000001">
    <property type="protein sequence ID" value="GHH70843.1"/>
    <property type="molecule type" value="Genomic_DNA"/>
</dbReference>
<dbReference type="SMART" id="SM00530">
    <property type="entry name" value="HTH_XRE"/>
    <property type="match status" value="1"/>
</dbReference>
<feature type="region of interest" description="Disordered" evidence="1">
    <location>
        <begin position="91"/>
        <end position="194"/>
    </location>
</feature>
<dbReference type="RefSeq" id="WP_189929193.1">
    <property type="nucleotide sequence ID" value="NZ_BNCD01000001.1"/>
</dbReference>
<proteinExistence type="predicted"/>
<dbReference type="GO" id="GO:0003677">
    <property type="term" value="F:DNA binding"/>
    <property type="evidence" value="ECO:0007669"/>
    <property type="project" value="InterPro"/>
</dbReference>
<feature type="compositionally biased region" description="Low complexity" evidence="1">
    <location>
        <begin position="125"/>
        <end position="143"/>
    </location>
</feature>
<dbReference type="CDD" id="cd00093">
    <property type="entry name" value="HTH_XRE"/>
    <property type="match status" value="1"/>
</dbReference>
<sequence length="515" mass="51670">MSGATGAGGTEAFARLLRELKDRSGLSYGALAKRLHMSTSTLHRYCNGTAVPIEYAPVERLARVCRATPQELVELHRRWILADAERGRRADQAAATGSAPGIGSTGSAPGIGSAPGAGSTGSGGSAPAPTAVETAGSGPAAARGRGEDENGNQSHNQNGSGSGNHYGSQGERQTGSQDESQGQGERESESNGGEAVVVGVAGELTAPRLARPRPRTRTVLIASVAAAAVLGAVALSVRPPFGGGHGAGDRKAAGNTVTSDAGKSPAPSHGPQGPRSPASASGSPTGSAGPGPGTAGGGEQGAARPTGDGGAGGSASGAVPLTVGTRPYVYEDPCSQHFLVDSGPEQVGPPASEQDAPRWAAAYGAVSSGSQRVALTVQGTGEDTVVLEALHVRVLSKGAPLAWNDYSMGVGCGGGVGTASFDIGLDDGSPTVTAENGQRDFPYKVSESDPEVFYVNAHTAAHDVRWDLALDWSSGSRHGTVHVDNSGTAFRTSADAGRPGYDYPLGGGEWIEREG</sequence>
<feature type="compositionally biased region" description="Low complexity" evidence="1">
    <location>
        <begin position="270"/>
        <end position="287"/>
    </location>
</feature>
<feature type="domain" description="HTH cro/C1-type" evidence="2">
    <location>
        <begin position="17"/>
        <end position="72"/>
    </location>
</feature>
<reference evidence="3" key="1">
    <citation type="journal article" date="2014" name="Int. J. Syst. Evol. Microbiol.">
        <title>Complete genome sequence of Corynebacterium casei LMG S-19264T (=DSM 44701T), isolated from a smear-ripened cheese.</title>
        <authorList>
            <consortium name="US DOE Joint Genome Institute (JGI-PGF)"/>
            <person name="Walter F."/>
            <person name="Albersmeier A."/>
            <person name="Kalinowski J."/>
            <person name="Ruckert C."/>
        </authorList>
    </citation>
    <scope>NUCLEOTIDE SEQUENCE</scope>
    <source>
        <strain evidence="3">JCM 5069</strain>
    </source>
</reference>
<feature type="region of interest" description="Disordered" evidence="1">
    <location>
        <begin position="244"/>
        <end position="318"/>
    </location>
</feature>
<dbReference type="Gene3D" id="1.10.260.40">
    <property type="entry name" value="lambda repressor-like DNA-binding domains"/>
    <property type="match status" value="1"/>
</dbReference>
<protein>
    <recommendedName>
        <fullName evidence="2">HTH cro/C1-type domain-containing protein</fullName>
    </recommendedName>
</protein>
<dbReference type="InterPro" id="IPR010982">
    <property type="entry name" value="Lambda_DNA-bd_dom_sf"/>
</dbReference>
<feature type="compositionally biased region" description="Low complexity" evidence="1">
    <location>
        <begin position="93"/>
        <end position="112"/>
    </location>
</feature>
<dbReference type="SUPFAM" id="SSF47413">
    <property type="entry name" value="lambda repressor-like DNA-binding domains"/>
    <property type="match status" value="1"/>
</dbReference>
<evidence type="ECO:0000313" key="4">
    <source>
        <dbReference type="Proteomes" id="UP000603708"/>
    </source>
</evidence>
<keyword evidence="4" id="KW-1185">Reference proteome</keyword>
<comment type="caution">
    <text evidence="3">The sequence shown here is derived from an EMBL/GenBank/DDBJ whole genome shotgun (WGS) entry which is preliminary data.</text>
</comment>
<dbReference type="Proteomes" id="UP000603708">
    <property type="component" value="Unassembled WGS sequence"/>
</dbReference>
<feature type="compositionally biased region" description="Gly residues" evidence="1">
    <location>
        <begin position="288"/>
        <end position="300"/>
    </location>
</feature>
<dbReference type="Pfam" id="PF13560">
    <property type="entry name" value="HTH_31"/>
    <property type="match status" value="1"/>
</dbReference>
<dbReference type="InterPro" id="IPR001387">
    <property type="entry name" value="Cro/C1-type_HTH"/>
</dbReference>
<organism evidence="3 4">
    <name type="scientific">Streptomyces sulfonofaciens</name>
    <dbReference type="NCBI Taxonomy" id="68272"/>
    <lineage>
        <taxon>Bacteria</taxon>
        <taxon>Bacillati</taxon>
        <taxon>Actinomycetota</taxon>
        <taxon>Actinomycetes</taxon>
        <taxon>Kitasatosporales</taxon>
        <taxon>Streptomycetaceae</taxon>
        <taxon>Streptomyces</taxon>
    </lineage>
</organism>
<feature type="compositionally biased region" description="Gly residues" evidence="1">
    <location>
        <begin position="113"/>
        <end position="124"/>
    </location>
</feature>